<evidence type="ECO:0000313" key="2">
    <source>
        <dbReference type="Proteomes" id="UP001139700"/>
    </source>
</evidence>
<name>A0A9X1TBH3_9BACT</name>
<sequence length="127" mass="14561">MSLIKAIPPKQFNGFLKDELSEFPALTDEKIHQVSQAFYFKFGPSDYLSSPFQKNIFLDAGAYLKSYKRETLERGKEAVHHFEFYLLDQPEKTGAFSLSDLKDAEITSSRSKFVALVDEEVAKVERE</sequence>
<protein>
    <submittedName>
        <fullName evidence="1">Uncharacterized protein</fullName>
    </submittedName>
</protein>
<comment type="caution">
    <text evidence="1">The sequence shown here is derived from an EMBL/GenBank/DDBJ whole genome shotgun (WGS) entry which is preliminary data.</text>
</comment>
<dbReference type="EMBL" id="JAJTTA010000008">
    <property type="protein sequence ID" value="MCF0043655.1"/>
    <property type="molecule type" value="Genomic_DNA"/>
</dbReference>
<dbReference type="AlphaFoldDB" id="A0A9X1TBH3"/>
<proteinExistence type="predicted"/>
<dbReference type="Proteomes" id="UP001139700">
    <property type="component" value="Unassembled WGS sequence"/>
</dbReference>
<accession>A0A9X1TBH3</accession>
<keyword evidence="2" id="KW-1185">Reference proteome</keyword>
<organism evidence="1 2">
    <name type="scientific">Dyadobacter fanqingshengii</name>
    <dbReference type="NCBI Taxonomy" id="2906443"/>
    <lineage>
        <taxon>Bacteria</taxon>
        <taxon>Pseudomonadati</taxon>
        <taxon>Bacteroidota</taxon>
        <taxon>Cytophagia</taxon>
        <taxon>Cytophagales</taxon>
        <taxon>Spirosomataceae</taxon>
        <taxon>Dyadobacter</taxon>
    </lineage>
</organism>
<reference evidence="1" key="1">
    <citation type="submission" date="2021-12" db="EMBL/GenBank/DDBJ databases">
        <title>Novel species in genus Dyadobacter.</title>
        <authorList>
            <person name="Ma C."/>
        </authorList>
    </citation>
    <scope>NUCLEOTIDE SEQUENCE</scope>
    <source>
        <strain evidence="1">CY399</strain>
    </source>
</reference>
<evidence type="ECO:0000313" key="1">
    <source>
        <dbReference type="EMBL" id="MCF0043655.1"/>
    </source>
</evidence>
<dbReference type="RefSeq" id="WP_234616386.1">
    <property type="nucleotide sequence ID" value="NZ_CP098806.1"/>
</dbReference>
<gene>
    <name evidence="1" type="ORF">LXM24_26350</name>
</gene>